<dbReference type="OrthoDB" id="9760853at2"/>
<accession>A0A4Y4DAE6</accession>
<dbReference type="Gene3D" id="3.40.50.800">
    <property type="entry name" value="Anticodon-binding domain"/>
    <property type="match status" value="1"/>
</dbReference>
<comment type="catalytic activity">
    <reaction evidence="8">
        <text>tRNA(Gly) + glycine + ATP = glycyl-tRNA(Gly) + AMP + diphosphate</text>
        <dbReference type="Rhea" id="RHEA:16013"/>
        <dbReference type="Rhea" id="RHEA-COMP:9664"/>
        <dbReference type="Rhea" id="RHEA-COMP:9683"/>
        <dbReference type="ChEBI" id="CHEBI:30616"/>
        <dbReference type="ChEBI" id="CHEBI:33019"/>
        <dbReference type="ChEBI" id="CHEBI:57305"/>
        <dbReference type="ChEBI" id="CHEBI:78442"/>
        <dbReference type="ChEBI" id="CHEBI:78522"/>
        <dbReference type="ChEBI" id="CHEBI:456215"/>
        <dbReference type="EC" id="6.1.1.14"/>
    </reaction>
</comment>
<dbReference type="InterPro" id="IPR033731">
    <property type="entry name" value="GlyRS-like_core"/>
</dbReference>
<protein>
    <recommendedName>
        <fullName evidence="8">Glycine--tRNA ligase</fullName>
        <ecNumber evidence="8">6.1.1.14</ecNumber>
    </recommendedName>
    <alternativeName>
        <fullName evidence="8">Glycyl-tRNA synthetase</fullName>
        <shortName evidence="8">GlyRS</shortName>
    </alternativeName>
</protein>
<keyword evidence="5 8" id="KW-0067">ATP-binding</keyword>
<dbReference type="Pfam" id="PF00587">
    <property type="entry name" value="tRNA-synt_2b"/>
    <property type="match status" value="1"/>
</dbReference>
<dbReference type="STRING" id="1272.GCA_900014985_02266"/>
<keyword evidence="3 8" id="KW-0436">Ligase</keyword>
<dbReference type="PANTHER" id="PTHR10745">
    <property type="entry name" value="GLYCYL-TRNA SYNTHETASE/DNA POLYMERASE SUBUNIT GAMMA-2"/>
    <property type="match status" value="1"/>
</dbReference>
<dbReference type="Proteomes" id="UP000315730">
    <property type="component" value="Unassembled WGS sequence"/>
</dbReference>
<evidence type="ECO:0000313" key="11">
    <source>
        <dbReference type="Proteomes" id="UP000315730"/>
    </source>
</evidence>
<keyword evidence="4 8" id="KW-0547">Nucleotide-binding</keyword>
<feature type="binding site" evidence="8">
    <location>
        <begin position="210"/>
        <end position="214"/>
    </location>
    <ligand>
        <name>substrate</name>
    </ligand>
</feature>
<feature type="binding site" evidence="8">
    <location>
        <begin position="195"/>
        <end position="197"/>
    </location>
    <ligand>
        <name>ATP</name>
        <dbReference type="ChEBI" id="CHEBI:30616"/>
    </ligand>
</feature>
<keyword evidence="11" id="KW-1185">Reference proteome</keyword>
<dbReference type="NCBIfam" id="NF003211">
    <property type="entry name" value="PRK04173.1"/>
    <property type="match status" value="1"/>
</dbReference>
<dbReference type="Gene3D" id="3.30.930.10">
    <property type="entry name" value="Bira Bifunctional Protein, Domain 2"/>
    <property type="match status" value="1"/>
</dbReference>
<dbReference type="GO" id="GO:0004081">
    <property type="term" value="F:bis(5'-nucleosyl)-tetraphosphatase (asymmetrical) activity"/>
    <property type="evidence" value="ECO:0007669"/>
    <property type="project" value="UniProtKB-ARBA"/>
</dbReference>
<keyword evidence="2 8" id="KW-0963">Cytoplasm</keyword>
<dbReference type="InterPro" id="IPR022961">
    <property type="entry name" value="Gly_tRNA_ligase_bac"/>
</dbReference>
<dbReference type="PANTHER" id="PTHR10745:SF8">
    <property type="entry name" value="DNA POLYMERASE SUBUNIT GAMMA-2, MITOCHONDRIAL"/>
    <property type="match status" value="1"/>
</dbReference>
<dbReference type="NCBIfam" id="TIGR00389">
    <property type="entry name" value="glyS_dimeric"/>
    <property type="match status" value="1"/>
</dbReference>
<dbReference type="InterPro" id="IPR027031">
    <property type="entry name" value="Gly-tRNA_synthase/POLG2"/>
</dbReference>
<reference evidence="10 11" key="1">
    <citation type="submission" date="2019-06" db="EMBL/GenBank/DDBJ databases">
        <title>Whole genome shotgun sequence of Kocuria varians NBRC 15358.</title>
        <authorList>
            <person name="Hosoyama A."/>
            <person name="Uohara A."/>
            <person name="Ohji S."/>
            <person name="Ichikawa N."/>
        </authorList>
    </citation>
    <scope>NUCLEOTIDE SEQUENCE [LARGE SCALE GENOMIC DNA]</scope>
    <source>
        <strain evidence="10 11">NBRC 15358</strain>
    </source>
</reference>
<evidence type="ECO:0000313" key="10">
    <source>
        <dbReference type="EMBL" id="GEC99720.1"/>
    </source>
</evidence>
<dbReference type="InterPro" id="IPR036621">
    <property type="entry name" value="Anticodon-bd_dom_sf"/>
</dbReference>
<dbReference type="GO" id="GO:0046983">
    <property type="term" value="F:protein dimerization activity"/>
    <property type="evidence" value="ECO:0007669"/>
    <property type="project" value="UniProtKB-ARBA"/>
</dbReference>
<evidence type="ECO:0000259" key="9">
    <source>
        <dbReference type="PROSITE" id="PS50862"/>
    </source>
</evidence>
<evidence type="ECO:0000256" key="5">
    <source>
        <dbReference type="ARBA" id="ARBA00022840"/>
    </source>
</evidence>
<dbReference type="SUPFAM" id="SSF55681">
    <property type="entry name" value="Class II aaRS and biotin synthetases"/>
    <property type="match status" value="1"/>
</dbReference>
<dbReference type="CDD" id="cd00774">
    <property type="entry name" value="GlyRS-like_core"/>
    <property type="match status" value="1"/>
</dbReference>
<feature type="binding site" evidence="8">
    <location>
        <begin position="282"/>
        <end position="283"/>
    </location>
    <ligand>
        <name>ATP</name>
        <dbReference type="ChEBI" id="CHEBI:30616"/>
    </ligand>
</feature>
<dbReference type="InterPro" id="IPR006195">
    <property type="entry name" value="aa-tRNA-synth_II"/>
</dbReference>
<dbReference type="GO" id="GO:0006426">
    <property type="term" value="P:glycyl-tRNA aminoacylation"/>
    <property type="evidence" value="ECO:0007669"/>
    <property type="project" value="UniProtKB-UniRule"/>
</dbReference>
<dbReference type="Pfam" id="PF03129">
    <property type="entry name" value="HGTP_anticodon"/>
    <property type="match status" value="1"/>
</dbReference>
<evidence type="ECO:0000256" key="7">
    <source>
        <dbReference type="ARBA" id="ARBA00023146"/>
    </source>
</evidence>
<evidence type="ECO:0000256" key="4">
    <source>
        <dbReference type="ARBA" id="ARBA00022741"/>
    </source>
</evidence>
<sequence>MAPKSTLDNVISLAKRRGFVFQAGEIYGGSRSAWDYGPLGAELKENIKREWWQTFVRGRADMVGLDSSIILPSAVWQASGHVETFTDPLVESLHTHKRYRADHLLEAYEAKHGHPPVNGLADVKDPETGQDGKWTEPQQFSGLMKTFLGPVDNEEGKHFLRPETAQGIFVNFLNVVTAARKKPPFGIGQIGKAFRNEITPGNFIFRTREFEQMEIEYFIHPDEAKKYFDEWVEACWNWFVDLGVNPDNMRRFDVPEDDRAHYSDGTIDIEYRFGFQGSEWGELMGVANRTDFDLSNHTEASGTKMQYFDQASGERYTPYVIEPSFGLTRSMMAFLVDAYVEDEAPNTKGGVDTRTVLRLDPRLAPVKAAVLPLSKKEDLRPAAQNLDAELRRRWNIDYDDAGAIGRRYRRQDEIGTPFCITVDFDTLEDQAVTIRSRDEMTQERVGLDRVQQYLAERLEK</sequence>
<dbReference type="GO" id="GO:0005524">
    <property type="term" value="F:ATP binding"/>
    <property type="evidence" value="ECO:0007669"/>
    <property type="project" value="UniProtKB-UniRule"/>
</dbReference>
<dbReference type="HAMAP" id="MF_00253_B">
    <property type="entry name" value="Gly_tRNA_synth_B"/>
    <property type="match status" value="1"/>
</dbReference>
<evidence type="ECO:0000256" key="6">
    <source>
        <dbReference type="ARBA" id="ARBA00022917"/>
    </source>
</evidence>
<dbReference type="SUPFAM" id="SSF52954">
    <property type="entry name" value="Class II aaRS ABD-related"/>
    <property type="match status" value="1"/>
</dbReference>
<feature type="binding site" evidence="8">
    <location>
        <begin position="205"/>
        <end position="210"/>
    </location>
    <ligand>
        <name>ATP</name>
        <dbReference type="ChEBI" id="CHEBI:30616"/>
    </ligand>
</feature>
<evidence type="ECO:0000256" key="2">
    <source>
        <dbReference type="ARBA" id="ARBA00022490"/>
    </source>
</evidence>
<evidence type="ECO:0000256" key="8">
    <source>
        <dbReference type="HAMAP-Rule" id="MF_00253"/>
    </source>
</evidence>
<feature type="binding site" evidence="8">
    <location>
        <begin position="322"/>
        <end position="326"/>
    </location>
    <ligand>
        <name>substrate</name>
    </ligand>
</feature>
<dbReference type="GO" id="GO:1990742">
    <property type="term" value="C:microvesicle"/>
    <property type="evidence" value="ECO:0007669"/>
    <property type="project" value="UniProtKB-ARBA"/>
</dbReference>
<dbReference type="RefSeq" id="WP_068470683.1">
    <property type="nucleotide sequence ID" value="NZ_BJNW01000016.1"/>
</dbReference>
<comment type="subcellular location">
    <subcellularLocation>
        <location evidence="8">Cytoplasm</location>
    </subcellularLocation>
</comment>
<dbReference type="GO" id="GO:0004820">
    <property type="term" value="F:glycine-tRNA ligase activity"/>
    <property type="evidence" value="ECO:0007669"/>
    <property type="project" value="UniProtKB-UniRule"/>
</dbReference>
<keyword evidence="6 8" id="KW-0648">Protein biosynthesis</keyword>
<dbReference type="InterPro" id="IPR002314">
    <property type="entry name" value="aa-tRNA-synt_IIb"/>
</dbReference>
<dbReference type="PROSITE" id="PS50862">
    <property type="entry name" value="AA_TRNA_LIGASE_II"/>
    <property type="match status" value="1"/>
</dbReference>
<dbReference type="PRINTS" id="PR01043">
    <property type="entry name" value="TRNASYNTHGLY"/>
</dbReference>
<evidence type="ECO:0000256" key="3">
    <source>
        <dbReference type="ARBA" id="ARBA00022598"/>
    </source>
</evidence>
<comment type="similarity">
    <text evidence="1 8">Belongs to the class-II aminoacyl-tRNA synthetase family.</text>
</comment>
<gene>
    <name evidence="8 10" type="primary">glyQS</name>
    <name evidence="10" type="ORF">KVA01_18750</name>
</gene>
<organism evidence="10 11">
    <name type="scientific">Kocuria varians</name>
    <name type="common">Micrococcus varians</name>
    <dbReference type="NCBI Taxonomy" id="1272"/>
    <lineage>
        <taxon>Bacteria</taxon>
        <taxon>Bacillati</taxon>
        <taxon>Actinomycetota</taxon>
        <taxon>Actinomycetes</taxon>
        <taxon>Micrococcales</taxon>
        <taxon>Micrococcaceae</taxon>
        <taxon>Kocuria</taxon>
    </lineage>
</organism>
<dbReference type="AlphaFoldDB" id="A0A4Y4DAE6"/>
<keyword evidence="7 8" id="KW-0030">Aminoacyl-tRNA synthetase</keyword>
<comment type="subunit">
    <text evidence="8">Homodimer.</text>
</comment>
<dbReference type="EC" id="6.1.1.14" evidence="8"/>
<dbReference type="InterPro" id="IPR002315">
    <property type="entry name" value="tRNA-synt_gly"/>
</dbReference>
<evidence type="ECO:0000256" key="1">
    <source>
        <dbReference type="ARBA" id="ARBA00008226"/>
    </source>
</evidence>
<dbReference type="CDD" id="cd00858">
    <property type="entry name" value="GlyRS_anticodon"/>
    <property type="match status" value="1"/>
</dbReference>
<comment type="caution">
    <text evidence="10">The sequence shown here is derived from an EMBL/GenBank/DDBJ whole genome shotgun (WGS) entry which is preliminary data.</text>
</comment>
<feature type="domain" description="Aminoacyl-transfer RNA synthetases class-II family profile" evidence="9">
    <location>
        <begin position="8"/>
        <end position="365"/>
    </location>
</feature>
<dbReference type="InterPro" id="IPR045864">
    <property type="entry name" value="aa-tRNA-synth_II/BPL/LPL"/>
</dbReference>
<proteinExistence type="inferred from homology"/>
<feature type="binding site" evidence="8">
    <location>
        <begin position="326"/>
        <end position="329"/>
    </location>
    <ligand>
        <name>ATP</name>
        <dbReference type="ChEBI" id="CHEBI:30616"/>
    </ligand>
</feature>
<dbReference type="FunFam" id="3.40.50.800:FF:000002">
    <property type="entry name" value="Glycine--tRNA ligase"/>
    <property type="match status" value="1"/>
</dbReference>
<feature type="binding site" evidence="8">
    <location>
        <position position="163"/>
    </location>
    <ligand>
        <name>substrate</name>
    </ligand>
</feature>
<comment type="function">
    <text evidence="8">Catalyzes the attachment of glycine to tRNA(Gly).</text>
</comment>
<name>A0A4Y4DAE6_KOCVA</name>
<dbReference type="InterPro" id="IPR004154">
    <property type="entry name" value="Anticodon-bd"/>
</dbReference>
<dbReference type="GO" id="GO:0015966">
    <property type="term" value="P:diadenosine tetraphosphate biosynthetic process"/>
    <property type="evidence" value="ECO:0007669"/>
    <property type="project" value="UniProtKB-ARBA"/>
</dbReference>
<dbReference type="GO" id="GO:0005829">
    <property type="term" value="C:cytosol"/>
    <property type="evidence" value="ECO:0007669"/>
    <property type="project" value="UniProtKB-ARBA"/>
</dbReference>
<dbReference type="EMBL" id="BJNW01000016">
    <property type="protein sequence ID" value="GEC99720.1"/>
    <property type="molecule type" value="Genomic_DNA"/>
</dbReference>
<dbReference type="GO" id="GO:0070062">
    <property type="term" value="C:extracellular exosome"/>
    <property type="evidence" value="ECO:0007669"/>
    <property type="project" value="UniProtKB-ARBA"/>
</dbReference>
<feature type="binding site" evidence="8">
    <location>
        <position position="100"/>
    </location>
    <ligand>
        <name>substrate</name>
    </ligand>
</feature>